<dbReference type="InterPro" id="IPR036770">
    <property type="entry name" value="Ankyrin_rpt-contain_sf"/>
</dbReference>
<organism evidence="2 3">
    <name type="scientific">Chaetoceros tenuissimus</name>
    <dbReference type="NCBI Taxonomy" id="426638"/>
    <lineage>
        <taxon>Eukaryota</taxon>
        <taxon>Sar</taxon>
        <taxon>Stramenopiles</taxon>
        <taxon>Ochrophyta</taxon>
        <taxon>Bacillariophyta</taxon>
        <taxon>Coscinodiscophyceae</taxon>
        <taxon>Chaetocerotophycidae</taxon>
        <taxon>Chaetocerotales</taxon>
        <taxon>Chaetocerotaceae</taxon>
        <taxon>Chaetoceros</taxon>
    </lineage>
</organism>
<dbReference type="Proteomes" id="UP001054902">
    <property type="component" value="Unassembled WGS sequence"/>
</dbReference>
<feature type="region of interest" description="Disordered" evidence="1">
    <location>
        <begin position="1"/>
        <end position="24"/>
    </location>
</feature>
<proteinExistence type="predicted"/>
<comment type="caution">
    <text evidence="2">The sequence shown here is derived from an EMBL/GenBank/DDBJ whole genome shotgun (WGS) entry which is preliminary data.</text>
</comment>
<evidence type="ECO:0008006" key="4">
    <source>
        <dbReference type="Google" id="ProtNLM"/>
    </source>
</evidence>
<gene>
    <name evidence="2" type="ORF">CTEN210_09143</name>
</gene>
<reference evidence="2 3" key="1">
    <citation type="journal article" date="2021" name="Sci. Rep.">
        <title>The genome of the diatom Chaetoceros tenuissimus carries an ancient integrated fragment of an extant virus.</title>
        <authorList>
            <person name="Hongo Y."/>
            <person name="Kimura K."/>
            <person name="Takaki Y."/>
            <person name="Yoshida Y."/>
            <person name="Baba S."/>
            <person name="Kobayashi G."/>
            <person name="Nagasaki K."/>
            <person name="Hano T."/>
            <person name="Tomaru Y."/>
        </authorList>
    </citation>
    <scope>NUCLEOTIDE SEQUENCE [LARGE SCALE GENOMIC DNA]</scope>
    <source>
        <strain evidence="2 3">NIES-3715</strain>
    </source>
</reference>
<dbReference type="SUPFAM" id="SSF140860">
    <property type="entry name" value="Pseudo ankyrin repeat-like"/>
    <property type="match status" value="1"/>
</dbReference>
<name>A0AAD3H6Q8_9STRA</name>
<dbReference type="PANTHER" id="PTHR46586">
    <property type="entry name" value="ANKYRIN REPEAT-CONTAINING PROTEIN"/>
    <property type="match status" value="1"/>
</dbReference>
<dbReference type="PANTHER" id="PTHR46586:SF3">
    <property type="entry name" value="ANKYRIN REPEAT-CONTAINING PROTEIN"/>
    <property type="match status" value="1"/>
</dbReference>
<dbReference type="InterPro" id="IPR052050">
    <property type="entry name" value="SecEffector_AnkRepeat"/>
</dbReference>
<evidence type="ECO:0000313" key="3">
    <source>
        <dbReference type="Proteomes" id="UP001054902"/>
    </source>
</evidence>
<keyword evidence="3" id="KW-1185">Reference proteome</keyword>
<evidence type="ECO:0000313" key="2">
    <source>
        <dbReference type="EMBL" id="GFH52667.1"/>
    </source>
</evidence>
<sequence>MSSAKRIKVTHDERGGDASSASDDNKHIQDFPNNVFQHCLEFVGKGNFAFVAPVSKHFYWNYINLGVEMKNNVIDVDVILQQGRNKKTTVKDVATGSLRLATECFLKAPKEFHIEVCRQAAVNGRLNILKCASALGIDMKESVFPCHFLVETIANDHLDVIEFLHDQGVDLDNKSIIADINTFKKGKARNLHWMVSKGIISSCVEKVFNCLVREGEIDILKESYEPSSNHFNKSTFLACAEGGNIEVMNWLMEQHDCDWKNRDIFSRAAISGSIPIMEMCLQNGCPADQYTYLEAMKNKEASVTALKWFRNHDIPWDEQVCNWAAANGNLKALKWARENGCPWETETFKDAATSGNIEILDYCWKHNCPVDHNWVYDYLVDFDNSTISFKENQDRSLNVRKWLHHHVGPGDKDASLNAAECGYLTTLIWAIDNGCPWHEDILGCAIGQFDFPMVEYSLKHHSPMDNTVYALAMDKMNDNREIKMDADSDLKMIKMLQMFHDYGIPWSRDIIPQAERVGRSKVANWLRCVGCPE</sequence>
<dbReference type="EMBL" id="BLLK01000045">
    <property type="protein sequence ID" value="GFH52667.1"/>
    <property type="molecule type" value="Genomic_DNA"/>
</dbReference>
<protein>
    <recommendedName>
        <fullName evidence="4">Ankyrin repeat-containing domain</fullName>
    </recommendedName>
</protein>
<evidence type="ECO:0000256" key="1">
    <source>
        <dbReference type="SAM" id="MobiDB-lite"/>
    </source>
</evidence>
<dbReference type="Gene3D" id="1.25.40.20">
    <property type="entry name" value="Ankyrin repeat-containing domain"/>
    <property type="match status" value="1"/>
</dbReference>
<dbReference type="SUPFAM" id="SSF48403">
    <property type="entry name" value="Ankyrin repeat"/>
    <property type="match status" value="1"/>
</dbReference>
<accession>A0AAD3H6Q8</accession>
<dbReference type="AlphaFoldDB" id="A0AAD3H6Q8"/>